<evidence type="ECO:0000256" key="6">
    <source>
        <dbReference type="SAM" id="Phobius"/>
    </source>
</evidence>
<evidence type="ECO:0000256" key="5">
    <source>
        <dbReference type="ARBA" id="ARBA00023136"/>
    </source>
</evidence>
<protein>
    <submittedName>
        <fullName evidence="8">Type II/IV secretion system protein TadC, associated with Flp pilus assembly</fullName>
    </submittedName>
</protein>
<feature type="domain" description="Type II secretion system protein GspF" evidence="7">
    <location>
        <begin position="136"/>
        <end position="264"/>
    </location>
</feature>
<evidence type="ECO:0000256" key="2">
    <source>
        <dbReference type="ARBA" id="ARBA00022475"/>
    </source>
</evidence>
<evidence type="ECO:0000256" key="4">
    <source>
        <dbReference type="ARBA" id="ARBA00022989"/>
    </source>
</evidence>
<accession>A0A1W1CLX5</accession>
<evidence type="ECO:0000259" key="7">
    <source>
        <dbReference type="Pfam" id="PF00482"/>
    </source>
</evidence>
<keyword evidence="3 6" id="KW-0812">Transmembrane</keyword>
<dbReference type="GO" id="GO:0005886">
    <property type="term" value="C:plasma membrane"/>
    <property type="evidence" value="ECO:0007669"/>
    <property type="project" value="UniProtKB-SubCell"/>
</dbReference>
<feature type="transmembrane region" description="Helical" evidence="6">
    <location>
        <begin position="97"/>
        <end position="118"/>
    </location>
</feature>
<keyword evidence="2" id="KW-1003">Cell membrane</keyword>
<name>A0A1W1CLX5_9ZZZZ</name>
<dbReference type="PANTHER" id="PTHR35007">
    <property type="entry name" value="INTEGRAL MEMBRANE PROTEIN-RELATED"/>
    <property type="match status" value="1"/>
</dbReference>
<feature type="transmembrane region" description="Helical" evidence="6">
    <location>
        <begin position="71"/>
        <end position="91"/>
    </location>
</feature>
<feature type="transmembrane region" description="Helical" evidence="6">
    <location>
        <begin position="248"/>
        <end position="270"/>
    </location>
</feature>
<evidence type="ECO:0000256" key="3">
    <source>
        <dbReference type="ARBA" id="ARBA00022692"/>
    </source>
</evidence>
<organism evidence="8">
    <name type="scientific">hydrothermal vent metagenome</name>
    <dbReference type="NCBI Taxonomy" id="652676"/>
    <lineage>
        <taxon>unclassified sequences</taxon>
        <taxon>metagenomes</taxon>
        <taxon>ecological metagenomes</taxon>
    </lineage>
</organism>
<dbReference type="EMBL" id="FPHF01000092">
    <property type="protein sequence ID" value="SFV66707.1"/>
    <property type="molecule type" value="Genomic_DNA"/>
</dbReference>
<gene>
    <name evidence="8" type="ORF">MNB_SM-4-1234</name>
</gene>
<proteinExistence type="predicted"/>
<keyword evidence="5 6" id="KW-0472">Membrane</keyword>
<dbReference type="Pfam" id="PF00482">
    <property type="entry name" value="T2SSF"/>
    <property type="match status" value="1"/>
</dbReference>
<feature type="transmembrane region" description="Helical" evidence="6">
    <location>
        <begin position="6"/>
        <end position="24"/>
    </location>
</feature>
<dbReference type="AlphaFoldDB" id="A0A1W1CLX5"/>
<evidence type="ECO:0000313" key="8">
    <source>
        <dbReference type="EMBL" id="SFV66707.1"/>
    </source>
</evidence>
<sequence length="277" mass="31181">MYYLSLLILFFSFLLIFWAIYSYIEEDYEHKNLVKRIFDIDDTSIVRKIDSKKRAEFKLKLIRGGLTQKEFNEIIVVSVATGVSLISLIFILELSDINNIALAVVGVGIAVFMPFIYLDEQMKARIKRIDNDLAIFIDLLIIILEGGGGLNNAIDRVTLDGTKVLGKDLLEESNRFKNELITYDSDIAYNNLVERTGSEAIGTIVGFMRLSEETGIGVKTIFENQSKDIKDQEMLNVEKKAATMNISITFTMFVFILPAVIAMIAFPMAADALMPGF</sequence>
<comment type="subcellular location">
    <subcellularLocation>
        <location evidence="1">Cell membrane</location>
        <topology evidence="1">Multi-pass membrane protein</topology>
    </subcellularLocation>
</comment>
<reference evidence="8" key="1">
    <citation type="submission" date="2016-10" db="EMBL/GenBank/DDBJ databases">
        <authorList>
            <person name="de Groot N.N."/>
        </authorList>
    </citation>
    <scope>NUCLEOTIDE SEQUENCE</scope>
</reference>
<dbReference type="InterPro" id="IPR018076">
    <property type="entry name" value="T2SS_GspF_dom"/>
</dbReference>
<dbReference type="PANTHER" id="PTHR35007:SF2">
    <property type="entry name" value="PILUS ASSEMBLE PROTEIN"/>
    <property type="match status" value="1"/>
</dbReference>
<keyword evidence="4 6" id="KW-1133">Transmembrane helix</keyword>
<evidence type="ECO:0000256" key="1">
    <source>
        <dbReference type="ARBA" id="ARBA00004651"/>
    </source>
</evidence>